<dbReference type="InterPro" id="IPR037069">
    <property type="entry name" value="AcylCoA_DH/ox_N_sf"/>
</dbReference>
<organism evidence="3 4">
    <name type="scientific">Rhodococcus ruber</name>
    <dbReference type="NCBI Taxonomy" id="1830"/>
    <lineage>
        <taxon>Bacteria</taxon>
        <taxon>Bacillati</taxon>
        <taxon>Actinomycetota</taxon>
        <taxon>Actinomycetes</taxon>
        <taxon>Mycobacteriales</taxon>
        <taxon>Nocardiaceae</taxon>
        <taxon>Rhodococcus</taxon>
    </lineage>
</organism>
<dbReference type="Gene3D" id="2.40.110.10">
    <property type="entry name" value="Butyryl-CoA Dehydrogenase, subunit A, domain 2"/>
    <property type="match status" value="1"/>
</dbReference>
<evidence type="ECO:0000259" key="2">
    <source>
        <dbReference type="Pfam" id="PF08028"/>
    </source>
</evidence>
<dbReference type="Gene3D" id="1.10.540.10">
    <property type="entry name" value="Acyl-CoA dehydrogenase/oxidase, N-terminal domain"/>
    <property type="match status" value="1"/>
</dbReference>
<dbReference type="EMBL" id="CCSD01000093">
    <property type="protein sequence ID" value="CDZ91047.1"/>
    <property type="molecule type" value="Genomic_DNA"/>
</dbReference>
<gene>
    <name evidence="3" type="ORF">RHRU231_790021</name>
</gene>
<reference evidence="3 4" key="1">
    <citation type="journal article" date="2014" name="Genome Announc.">
        <title>Draft Genome Sequence of Propane- and Butane-Oxidizing Actinobacterium Rhodococcus ruber IEGM 231.</title>
        <authorList>
            <person name="Ivshina I.B."/>
            <person name="Kuyukina M.S."/>
            <person name="Krivoruchko A.V."/>
            <person name="Barbe V."/>
            <person name="Fischer C."/>
        </authorList>
    </citation>
    <scope>NUCLEOTIDE SEQUENCE [LARGE SCALE GENOMIC DNA]</scope>
</reference>
<dbReference type="InterPro" id="IPR036250">
    <property type="entry name" value="AcylCo_DH-like_C"/>
</dbReference>
<dbReference type="GO" id="GO:0005737">
    <property type="term" value="C:cytoplasm"/>
    <property type="evidence" value="ECO:0007669"/>
    <property type="project" value="TreeGrafter"/>
</dbReference>
<dbReference type="GO" id="GO:0033539">
    <property type="term" value="P:fatty acid beta-oxidation using acyl-CoA dehydrogenase"/>
    <property type="evidence" value="ECO:0007669"/>
    <property type="project" value="TreeGrafter"/>
</dbReference>
<dbReference type="Gene3D" id="1.20.140.10">
    <property type="entry name" value="Butyryl-CoA Dehydrogenase, subunit A, domain 3"/>
    <property type="match status" value="1"/>
</dbReference>
<dbReference type="InterPro" id="IPR046373">
    <property type="entry name" value="Acyl-CoA_Oxase/DH_mid-dom_sf"/>
</dbReference>
<dbReference type="SUPFAM" id="SSF56645">
    <property type="entry name" value="Acyl-CoA dehydrogenase NM domain-like"/>
    <property type="match status" value="1"/>
</dbReference>
<dbReference type="OrthoDB" id="3404950at2"/>
<evidence type="ECO:0000256" key="1">
    <source>
        <dbReference type="ARBA" id="ARBA00023002"/>
    </source>
</evidence>
<dbReference type="SUPFAM" id="SSF47203">
    <property type="entry name" value="Acyl-CoA dehydrogenase C-terminal domain-like"/>
    <property type="match status" value="1"/>
</dbReference>
<dbReference type="InterPro" id="IPR013107">
    <property type="entry name" value="Acyl-CoA_DH_C"/>
</dbReference>
<evidence type="ECO:0000313" key="3">
    <source>
        <dbReference type="EMBL" id="CDZ91047.1"/>
    </source>
</evidence>
<dbReference type="AlphaFoldDB" id="A0A098BS23"/>
<feature type="domain" description="Acyl-CoA dehydrogenase C-terminal" evidence="2">
    <location>
        <begin position="237"/>
        <end position="367"/>
    </location>
</feature>
<dbReference type="GO" id="GO:0003995">
    <property type="term" value="F:acyl-CoA dehydrogenase activity"/>
    <property type="evidence" value="ECO:0007669"/>
    <property type="project" value="TreeGrafter"/>
</dbReference>
<protein>
    <submittedName>
        <fullName evidence="3">Pigment production hydroxylase</fullName>
        <ecNumber evidence="3">1.-.-.-</ecNumber>
    </submittedName>
</protein>
<dbReference type="InterPro" id="IPR050741">
    <property type="entry name" value="Acyl-CoA_dehydrogenase"/>
</dbReference>
<dbReference type="GO" id="GO:0016712">
    <property type="term" value="F:oxidoreductase activity, acting on paired donors, with incorporation or reduction of molecular oxygen, reduced flavin or flavoprotein as one donor, and incorporation of one atom of oxygen"/>
    <property type="evidence" value="ECO:0007669"/>
    <property type="project" value="TreeGrafter"/>
</dbReference>
<name>A0A098BS23_9NOCA</name>
<dbReference type="RefSeq" id="WP_040274230.1">
    <property type="nucleotide sequence ID" value="NZ_JAJNCM010000016.1"/>
</dbReference>
<keyword evidence="1 3" id="KW-0560">Oxidoreductase</keyword>
<dbReference type="eggNOG" id="COG1960">
    <property type="taxonomic scope" value="Bacteria"/>
</dbReference>
<dbReference type="GO" id="GO:0050660">
    <property type="term" value="F:flavin adenine dinucleotide binding"/>
    <property type="evidence" value="ECO:0007669"/>
    <property type="project" value="InterPro"/>
</dbReference>
<dbReference type="PANTHER" id="PTHR48083:SF19">
    <property type="entry name" value="FLAVIN-DEPENDENT MONOOXYGENASE, OXYGENASE SUBUNIT HSAA"/>
    <property type="match status" value="1"/>
</dbReference>
<accession>A0A098BS23</accession>
<dbReference type="PANTHER" id="PTHR48083">
    <property type="entry name" value="MEDIUM-CHAIN SPECIFIC ACYL-COA DEHYDROGENASE, MITOCHONDRIAL-RELATED"/>
    <property type="match status" value="1"/>
</dbReference>
<proteinExistence type="predicted"/>
<dbReference type="Pfam" id="PF08028">
    <property type="entry name" value="Acyl-CoA_dh_2"/>
    <property type="match status" value="1"/>
</dbReference>
<sequence length="392" mass="42839">MGQVLDNIIQYADEIRAEGAEGDKLMRLTDNNAKRLRDAGVIRMLQPKEHGGLEVHPREFAETAMAIGAMDGATGWVAGIVGVHPWELTFFDPKAQNEIWGEDPDMWMASPYAPMGVAVPVDGGYILNGRWSFSSGTDHCGWIMIGAAVGDKDGNRLNPPQVLHVLLPRSDYEIDQDSWNVVGLRGTGSKDLIIEDAFIPTYRTLDADVVLSGNGWRHAGRDETLYKFPFSCIFPLGITSSLIGMAEGALACYIAAQKERVAVTGIPIKEDPYVLYALGEAAAEIAASRAAILETVDRFWDKTDNGEEVTFEERAIGRRTQTAAAWRAVRAVDEIFARAGGGAMHLKFPMQRFWRDAHVGLSHAIHVPGSIFHASALTQLGGEPQGVHRSMI</sequence>
<dbReference type="EC" id="1.-.-.-" evidence="3"/>
<dbReference type="InterPro" id="IPR009100">
    <property type="entry name" value="AcylCoA_DH/oxidase_NM_dom_sf"/>
</dbReference>
<dbReference type="PIRSF" id="PIRSF016578">
    <property type="entry name" value="HsaA"/>
    <property type="match status" value="1"/>
</dbReference>
<evidence type="ECO:0000313" key="4">
    <source>
        <dbReference type="Proteomes" id="UP000042997"/>
    </source>
</evidence>
<dbReference type="Proteomes" id="UP000042997">
    <property type="component" value="Unassembled WGS sequence"/>
</dbReference>